<keyword evidence="4" id="KW-1185">Reference proteome</keyword>
<feature type="domain" description="DUF5681" evidence="2">
    <location>
        <begin position="26"/>
        <end position="112"/>
    </location>
</feature>
<dbReference type="InterPro" id="IPR043736">
    <property type="entry name" value="DUF5681"/>
</dbReference>
<reference evidence="3 4" key="1">
    <citation type="submission" date="2024-04" db="EMBL/GenBank/DDBJ databases">
        <title>Aurantiacibacter sp. DGU6 16S ribosomal RNA gene Genome sequencing and assembly.</title>
        <authorList>
            <person name="Park S."/>
        </authorList>
    </citation>
    <scope>NUCLEOTIDE SEQUENCE [LARGE SCALE GENOMIC DNA]</scope>
    <source>
        <strain evidence="3 4">DGU6</strain>
    </source>
</reference>
<comment type="caution">
    <text evidence="3">The sequence shown here is derived from an EMBL/GenBank/DDBJ whole genome shotgun (WGS) entry which is preliminary data.</text>
</comment>
<feature type="region of interest" description="Disordered" evidence="1">
    <location>
        <begin position="1"/>
        <end position="56"/>
    </location>
</feature>
<dbReference type="Proteomes" id="UP001497045">
    <property type="component" value="Unassembled WGS sequence"/>
</dbReference>
<accession>A0ABU9IA36</accession>
<dbReference type="Pfam" id="PF18932">
    <property type="entry name" value="DUF5681"/>
    <property type="match status" value="1"/>
</dbReference>
<proteinExistence type="predicted"/>
<dbReference type="RefSeq" id="WP_341671815.1">
    <property type="nucleotide sequence ID" value="NZ_JBBYHV010000001.1"/>
</dbReference>
<gene>
    <name evidence="3" type="ORF">AAEO60_01210</name>
</gene>
<evidence type="ECO:0000256" key="1">
    <source>
        <dbReference type="SAM" id="MobiDB-lite"/>
    </source>
</evidence>
<evidence type="ECO:0000313" key="4">
    <source>
        <dbReference type="Proteomes" id="UP001497045"/>
    </source>
</evidence>
<organism evidence="3 4">
    <name type="scientific">Aurantiacibacter gilvus</name>
    <dbReference type="NCBI Taxonomy" id="3139141"/>
    <lineage>
        <taxon>Bacteria</taxon>
        <taxon>Pseudomonadati</taxon>
        <taxon>Pseudomonadota</taxon>
        <taxon>Alphaproteobacteria</taxon>
        <taxon>Sphingomonadales</taxon>
        <taxon>Erythrobacteraceae</taxon>
        <taxon>Aurantiacibacter</taxon>
    </lineage>
</organism>
<protein>
    <submittedName>
        <fullName evidence="3">DUF5681 domain-containing protein</fullName>
    </submittedName>
</protein>
<evidence type="ECO:0000259" key="2">
    <source>
        <dbReference type="Pfam" id="PF18932"/>
    </source>
</evidence>
<evidence type="ECO:0000313" key="3">
    <source>
        <dbReference type="EMBL" id="MEL1249283.1"/>
    </source>
</evidence>
<dbReference type="EMBL" id="JBBYHV010000001">
    <property type="protein sequence ID" value="MEL1249283.1"/>
    <property type="molecule type" value="Genomic_DNA"/>
</dbReference>
<name>A0ABU9IA36_9SPHN</name>
<sequence length="274" mass="32100">MSNADKEASNNLPQQYRVGYKRPPAEHRFRKGQSGNPRGRPKGSRNQPKVDTGHGMRAAEEYLKQEAYRTVTVREGENYIELPAIQAIFRAMGVSAMKGNRFAQKAMADLVTNLEKREAQDRFELFGNMVEYKHKWTEEIERCERLGRPVPEPIPHPHDIILNPSNGGVRIEGPQTREQKLRLEEVLQRRAEAQEEVSYFAEKYRRSRSEKMKAFYLDHWHWEQRMFDIINDAVPKRYKAKLENRSYREGASREGSALEELCKDREMRSEYIGD</sequence>